<name>A0A812Q588_9DINO</name>
<comment type="caution">
    <text evidence="1">The sequence shown here is derived from an EMBL/GenBank/DDBJ whole genome shotgun (WGS) entry which is preliminary data.</text>
</comment>
<accession>A0A812Q588</accession>
<protein>
    <submittedName>
        <fullName evidence="1">Uncharacterized protein</fullName>
    </submittedName>
</protein>
<dbReference type="AlphaFoldDB" id="A0A812Q588"/>
<evidence type="ECO:0000313" key="2">
    <source>
        <dbReference type="Proteomes" id="UP000604046"/>
    </source>
</evidence>
<sequence length="968" mass="108026">MDGHYKTYLQEAPAGQPFGLGCILCAAYADFKGVANKTPFQNYSKGREGKLQLEDVLRHGNQSKRTSYHCGFHQSALHWRLKSSIPPKAQDDSQEDAPVTAVQCLLSLETLWSSLGGQCREYQRRCEAHRRSDPLNVPLARSDKGTHTKILDAYASVLFDLDRKAMKKEVLCIGLAEDVRGGVEFLRARVVTKDMSFRCFVLDLHNIDGSKASLDKARQIWSALEKFAAGDRKILEDLEHRVKVFTADGESAEPLAARFCKELGHLKGLRSVLRCRLHLGQGSLEKAIAADPSCQEMVQALITAYSPASDDNSLGSLARGFHNSSKLKHLFRENVVRAFESLDGKLKSVISFRYAAQRFDSVLDIAQLVVLHVRPIVTALLQFRIMDPKKNKWVEHLLSFFTGPKLLLLALLAEFAASASRYHHKYDNLGAQPGLVTRSAFWLQNLTEEMHRLFFFTHGEPLVLSDHYTAGYVSIMRSSYDLLVDESVISGERLVFYRPGLRSEANLRKRLAKELGSIQNIVTLYLSSLAPGDVSVAASLKPFDVDFWQENFNDDALPARSLANQYLTCRPTVLQLRRNGVTDNNAWLQAAAHWSDKLPLLREAVAFMACTFASTAEIEQQFSLLELLSNGRKARRKQIKASENVEASSKHLSMAGLKRQRRAQLEVLQPTAAVADLGELSAAAAQSAADRQGEKHEKLARTLQTAAASKKRQFQEDVLPFGIRTQTSKKLKEHQKREQERDAKVEVERLQLGKLPGQANLDPNSVCAVACTAEDAPALAALRLKVEVWENSVEQFRRFRGVMLLWYAASDELELGMTLGPKQNRQMTSVLLATRLLGGFIGTAHWLDVCNSEGRLIRPALQLQCSLSIATEICFHKSLKADLDLECSSAIARCVEGATLARKPAAWQLRSKWKDVQKDACLVLIGDEVASKPECLKKLAAKAQKEQKKGITSSTLHLFHHCTHWIEP</sequence>
<dbReference type="EMBL" id="CAJNDS010002213">
    <property type="protein sequence ID" value="CAE7375913.1"/>
    <property type="molecule type" value="Genomic_DNA"/>
</dbReference>
<dbReference type="OrthoDB" id="413662at2759"/>
<evidence type="ECO:0000313" key="1">
    <source>
        <dbReference type="EMBL" id="CAE7375913.1"/>
    </source>
</evidence>
<dbReference type="PROSITE" id="PS51257">
    <property type="entry name" value="PROKAR_LIPOPROTEIN"/>
    <property type="match status" value="1"/>
</dbReference>
<gene>
    <name evidence="1" type="ORF">SNAT2548_LOCUS20534</name>
</gene>
<reference evidence="1" key="1">
    <citation type="submission" date="2021-02" db="EMBL/GenBank/DDBJ databases">
        <authorList>
            <person name="Dougan E. K."/>
            <person name="Rhodes N."/>
            <person name="Thang M."/>
            <person name="Chan C."/>
        </authorList>
    </citation>
    <scope>NUCLEOTIDE SEQUENCE</scope>
</reference>
<proteinExistence type="predicted"/>
<organism evidence="1 2">
    <name type="scientific">Symbiodinium natans</name>
    <dbReference type="NCBI Taxonomy" id="878477"/>
    <lineage>
        <taxon>Eukaryota</taxon>
        <taxon>Sar</taxon>
        <taxon>Alveolata</taxon>
        <taxon>Dinophyceae</taxon>
        <taxon>Suessiales</taxon>
        <taxon>Symbiodiniaceae</taxon>
        <taxon>Symbiodinium</taxon>
    </lineage>
</organism>
<keyword evidence="2" id="KW-1185">Reference proteome</keyword>
<dbReference type="Proteomes" id="UP000604046">
    <property type="component" value="Unassembled WGS sequence"/>
</dbReference>